<feature type="compositionally biased region" description="Polar residues" evidence="1">
    <location>
        <begin position="95"/>
        <end position="107"/>
    </location>
</feature>
<evidence type="ECO:0008006" key="5">
    <source>
        <dbReference type="Google" id="ProtNLM"/>
    </source>
</evidence>
<protein>
    <recommendedName>
        <fullName evidence="5">Fe-S oxidoreductase</fullName>
    </recommendedName>
</protein>
<evidence type="ECO:0000256" key="2">
    <source>
        <dbReference type="SAM" id="SignalP"/>
    </source>
</evidence>
<feature type="signal peptide" evidence="2">
    <location>
        <begin position="1"/>
        <end position="20"/>
    </location>
</feature>
<organism evidence="3 4">
    <name type="scientific">Sphingomonas taxi</name>
    <dbReference type="NCBI Taxonomy" id="1549858"/>
    <lineage>
        <taxon>Bacteria</taxon>
        <taxon>Pseudomonadati</taxon>
        <taxon>Pseudomonadota</taxon>
        <taxon>Alphaproteobacteria</taxon>
        <taxon>Sphingomonadales</taxon>
        <taxon>Sphingomonadaceae</taxon>
        <taxon>Sphingomonas</taxon>
    </lineage>
</organism>
<feature type="region of interest" description="Disordered" evidence="1">
    <location>
        <begin position="24"/>
        <end position="134"/>
    </location>
</feature>
<evidence type="ECO:0000256" key="1">
    <source>
        <dbReference type="SAM" id="MobiDB-lite"/>
    </source>
</evidence>
<feature type="region of interest" description="Disordered" evidence="1">
    <location>
        <begin position="140"/>
        <end position="159"/>
    </location>
</feature>
<dbReference type="AlphaFoldDB" id="A0A2W5R1U4"/>
<feature type="chain" id="PRO_5016095139" description="Fe-S oxidoreductase" evidence="2">
    <location>
        <begin position="21"/>
        <end position="159"/>
    </location>
</feature>
<dbReference type="EMBL" id="QFQI01000003">
    <property type="protein sequence ID" value="PZQ61253.1"/>
    <property type="molecule type" value="Genomic_DNA"/>
</dbReference>
<dbReference type="Proteomes" id="UP000249229">
    <property type="component" value="Unassembled WGS sequence"/>
</dbReference>
<sequence length="159" mass="15823">MKTILLAAAAVIAFPAMAIAQDTPQTTTAPDATTAPATTSDPTAPTDPAAAPATDATTADPGTTPQDASTPPPAPATPPATPGGAPGTETAGGYQPSQPAISGTPQPGATVRFQPAPSPDQAFPAPAPKAEYPVCKKGQYDGCLQASDARKPARARRRR</sequence>
<evidence type="ECO:0000313" key="4">
    <source>
        <dbReference type="Proteomes" id="UP000249229"/>
    </source>
</evidence>
<evidence type="ECO:0000313" key="3">
    <source>
        <dbReference type="EMBL" id="PZQ61253.1"/>
    </source>
</evidence>
<feature type="compositionally biased region" description="Pro residues" evidence="1">
    <location>
        <begin position="70"/>
        <end position="81"/>
    </location>
</feature>
<proteinExistence type="predicted"/>
<name>A0A2W5R1U4_9SPHN</name>
<gene>
    <name evidence="3" type="ORF">DI544_06730</name>
</gene>
<comment type="caution">
    <text evidence="3">The sequence shown here is derived from an EMBL/GenBank/DDBJ whole genome shotgun (WGS) entry which is preliminary data.</text>
</comment>
<feature type="compositionally biased region" description="Low complexity" evidence="1">
    <location>
        <begin position="24"/>
        <end position="68"/>
    </location>
</feature>
<reference evidence="3 4" key="1">
    <citation type="submission" date="2017-08" db="EMBL/GenBank/DDBJ databases">
        <title>Infants hospitalized years apart are colonized by the same room-sourced microbial strains.</title>
        <authorList>
            <person name="Brooks B."/>
            <person name="Olm M.R."/>
            <person name="Firek B.A."/>
            <person name="Baker R."/>
            <person name="Thomas B.C."/>
            <person name="Morowitz M.J."/>
            <person name="Banfield J.F."/>
        </authorList>
    </citation>
    <scope>NUCLEOTIDE SEQUENCE [LARGE SCALE GENOMIC DNA]</scope>
    <source>
        <strain evidence="3">S2_005_001_R1_22</strain>
    </source>
</reference>
<accession>A0A2W5R1U4</accession>
<keyword evidence="2" id="KW-0732">Signal</keyword>